<proteinExistence type="predicted"/>
<feature type="non-terminal residue" evidence="1">
    <location>
        <position position="1"/>
    </location>
</feature>
<organism evidence="1">
    <name type="scientific">marine sediment metagenome</name>
    <dbReference type="NCBI Taxonomy" id="412755"/>
    <lineage>
        <taxon>unclassified sequences</taxon>
        <taxon>metagenomes</taxon>
        <taxon>ecological metagenomes</taxon>
    </lineage>
</organism>
<accession>X0UCM2</accession>
<sequence>FEMLPLVFSCGLDGLATAASTTTGTLGAGSPMFQWFYNPLMKALNNPLSFTLEKADDVVNYQCDYGMFERINIKGTINQGGEVSAVTVTGDFFAREWASTGAAAIAPIDVFPINAKLATLDIDALWANLGTTPMTATLRAFDIDIITGLHPKMLGDTTKVFAKHGEGIIDVVSAFTFEGNALASTEYGNFLTQTDRAYRLTLDNPATTIPYGRSSRLMIDVFGRWKEVIPFADEDRGNNLFTLVHQSLLDPLDYAGTPDMLEVTVNTT</sequence>
<reference evidence="1" key="1">
    <citation type="journal article" date="2014" name="Front. Microbiol.">
        <title>High frequency of phylogenetically diverse reductive dehalogenase-homologous genes in deep subseafloor sedimentary metagenomes.</title>
        <authorList>
            <person name="Kawai M."/>
            <person name="Futagami T."/>
            <person name="Toyoda A."/>
            <person name="Takaki Y."/>
            <person name="Nishi S."/>
            <person name="Hori S."/>
            <person name="Arai W."/>
            <person name="Tsubouchi T."/>
            <person name="Morono Y."/>
            <person name="Uchiyama I."/>
            <person name="Ito T."/>
            <person name="Fujiyama A."/>
            <person name="Inagaki F."/>
            <person name="Takami H."/>
        </authorList>
    </citation>
    <scope>NUCLEOTIDE SEQUENCE</scope>
    <source>
        <strain evidence="1">Expedition CK06-06</strain>
    </source>
</reference>
<protein>
    <submittedName>
        <fullName evidence="1">Uncharacterized protein</fullName>
    </submittedName>
</protein>
<dbReference type="AlphaFoldDB" id="X0UCM2"/>
<feature type="non-terminal residue" evidence="1">
    <location>
        <position position="268"/>
    </location>
</feature>
<comment type="caution">
    <text evidence="1">The sequence shown here is derived from an EMBL/GenBank/DDBJ whole genome shotgun (WGS) entry which is preliminary data.</text>
</comment>
<name>X0UCM2_9ZZZZ</name>
<evidence type="ECO:0000313" key="1">
    <source>
        <dbReference type="EMBL" id="GAG03514.1"/>
    </source>
</evidence>
<dbReference type="EMBL" id="BARS01025382">
    <property type="protein sequence ID" value="GAG03514.1"/>
    <property type="molecule type" value="Genomic_DNA"/>
</dbReference>
<gene>
    <name evidence="1" type="ORF">S01H1_40126</name>
</gene>